<dbReference type="Proteomes" id="UP001066276">
    <property type="component" value="Chromosome 3_2"/>
</dbReference>
<evidence type="ECO:0000256" key="1">
    <source>
        <dbReference type="SAM" id="MobiDB-lite"/>
    </source>
</evidence>
<keyword evidence="3" id="KW-1185">Reference proteome</keyword>
<protein>
    <submittedName>
        <fullName evidence="2">Uncharacterized protein</fullName>
    </submittedName>
</protein>
<comment type="caution">
    <text evidence="2">The sequence shown here is derived from an EMBL/GenBank/DDBJ whole genome shotgun (WGS) entry which is preliminary data.</text>
</comment>
<dbReference type="EMBL" id="JANPWB010000006">
    <property type="protein sequence ID" value="KAJ1181467.1"/>
    <property type="molecule type" value="Genomic_DNA"/>
</dbReference>
<evidence type="ECO:0000313" key="2">
    <source>
        <dbReference type="EMBL" id="KAJ1181467.1"/>
    </source>
</evidence>
<gene>
    <name evidence="2" type="ORF">NDU88_006674</name>
</gene>
<sequence length="103" mass="11068">MTRSGRGKAANGVRWTARELRNNQPDLIPSCLICMPPGIDQRHPAAPRQLGPLTRNAAEVSGVGTATGALSTRQPKMAQAPLNREATRDKDVETHDSRMGAVL</sequence>
<dbReference type="AlphaFoldDB" id="A0AAV7TXT8"/>
<accession>A0AAV7TXT8</accession>
<reference evidence="2" key="1">
    <citation type="journal article" date="2022" name="bioRxiv">
        <title>Sequencing and chromosome-scale assembly of the giantPleurodeles waltlgenome.</title>
        <authorList>
            <person name="Brown T."/>
            <person name="Elewa A."/>
            <person name="Iarovenko S."/>
            <person name="Subramanian E."/>
            <person name="Araus A.J."/>
            <person name="Petzold A."/>
            <person name="Susuki M."/>
            <person name="Suzuki K.-i.T."/>
            <person name="Hayashi T."/>
            <person name="Toyoda A."/>
            <person name="Oliveira C."/>
            <person name="Osipova E."/>
            <person name="Leigh N.D."/>
            <person name="Simon A."/>
            <person name="Yun M.H."/>
        </authorList>
    </citation>
    <scope>NUCLEOTIDE SEQUENCE</scope>
    <source>
        <strain evidence="2">20211129_DDA</strain>
        <tissue evidence="2">Liver</tissue>
    </source>
</reference>
<proteinExistence type="predicted"/>
<feature type="region of interest" description="Disordered" evidence="1">
    <location>
        <begin position="66"/>
        <end position="103"/>
    </location>
</feature>
<evidence type="ECO:0000313" key="3">
    <source>
        <dbReference type="Proteomes" id="UP001066276"/>
    </source>
</evidence>
<name>A0AAV7TXT8_PLEWA</name>
<feature type="compositionally biased region" description="Basic and acidic residues" evidence="1">
    <location>
        <begin position="85"/>
        <end position="103"/>
    </location>
</feature>
<organism evidence="2 3">
    <name type="scientific">Pleurodeles waltl</name>
    <name type="common">Iberian ribbed newt</name>
    <dbReference type="NCBI Taxonomy" id="8319"/>
    <lineage>
        <taxon>Eukaryota</taxon>
        <taxon>Metazoa</taxon>
        <taxon>Chordata</taxon>
        <taxon>Craniata</taxon>
        <taxon>Vertebrata</taxon>
        <taxon>Euteleostomi</taxon>
        <taxon>Amphibia</taxon>
        <taxon>Batrachia</taxon>
        <taxon>Caudata</taxon>
        <taxon>Salamandroidea</taxon>
        <taxon>Salamandridae</taxon>
        <taxon>Pleurodelinae</taxon>
        <taxon>Pleurodeles</taxon>
    </lineage>
</organism>